<dbReference type="AlphaFoldDB" id="A0A2C6KK45"/>
<keyword evidence="3" id="KW-1185">Reference proteome</keyword>
<dbReference type="VEuPathDB" id="ToxoDB:CSUI_001720"/>
<organism evidence="2 3">
    <name type="scientific">Cystoisospora suis</name>
    <dbReference type="NCBI Taxonomy" id="483139"/>
    <lineage>
        <taxon>Eukaryota</taxon>
        <taxon>Sar</taxon>
        <taxon>Alveolata</taxon>
        <taxon>Apicomplexa</taxon>
        <taxon>Conoidasida</taxon>
        <taxon>Coccidia</taxon>
        <taxon>Eucoccidiorida</taxon>
        <taxon>Eimeriorina</taxon>
        <taxon>Sarcocystidae</taxon>
        <taxon>Cystoisospora</taxon>
    </lineage>
</organism>
<evidence type="ECO:0000256" key="1">
    <source>
        <dbReference type="SAM" id="MobiDB-lite"/>
    </source>
</evidence>
<evidence type="ECO:0000313" key="2">
    <source>
        <dbReference type="EMBL" id="PHJ24421.1"/>
    </source>
</evidence>
<dbReference type="GeneID" id="94425136"/>
<dbReference type="OrthoDB" id="329985at2759"/>
<keyword evidence="2" id="KW-0472">Membrane</keyword>
<feature type="compositionally biased region" description="Polar residues" evidence="1">
    <location>
        <begin position="291"/>
        <end position="311"/>
    </location>
</feature>
<evidence type="ECO:0000313" key="3">
    <source>
        <dbReference type="Proteomes" id="UP000221165"/>
    </source>
</evidence>
<name>A0A2C6KK45_9APIC</name>
<keyword evidence="2" id="KW-0812">Transmembrane</keyword>
<gene>
    <name evidence="2" type="ORF">CSUI_001720</name>
</gene>
<reference evidence="2 3" key="1">
    <citation type="journal article" date="2017" name="Int. J. Parasitol.">
        <title>The genome of the protozoan parasite Cystoisospora suis and a reverse vaccinology approach to identify vaccine candidates.</title>
        <authorList>
            <person name="Palmieri N."/>
            <person name="Shrestha A."/>
            <person name="Ruttkowski B."/>
            <person name="Beck T."/>
            <person name="Vogl C."/>
            <person name="Tomley F."/>
            <person name="Blake D.P."/>
            <person name="Joachim A."/>
        </authorList>
    </citation>
    <scope>NUCLEOTIDE SEQUENCE [LARGE SCALE GENOMIC DNA]</scope>
    <source>
        <strain evidence="2 3">Wien I</strain>
    </source>
</reference>
<dbReference type="Proteomes" id="UP000221165">
    <property type="component" value="Unassembled WGS sequence"/>
</dbReference>
<dbReference type="RefSeq" id="XP_067926094.1">
    <property type="nucleotide sequence ID" value="XM_068061925.1"/>
</dbReference>
<dbReference type="EMBL" id="MIGC01000684">
    <property type="protein sequence ID" value="PHJ24421.1"/>
    <property type="molecule type" value="Genomic_DNA"/>
</dbReference>
<sequence>MKHRTRFCPVSRAFVVSAFVFPFVLGFSSHYGEAGSRNADGYTKESHWGASLMQQWSDPKYLPTIAKTVETLDQVEFWLTLLSKQVPLQDSKARLKTQRIDRHKLEQRRKRQALQAFLAAPHNVDDRAVREDVELRSNDLSLFSLDWIGPRTCSDVAWAETNDVCAVSLETDIHVLYLKLVTKTSEVRDYQNRLFSTGGPEVSPSDPVFNSKVSYDRAAANSNVPVPHSKAETFNWEATARDMYLPALRELQAADATPELFSLELTQLMSVLDREEVLRTSKAELRPRGDQGSTDLSDNDMSTWSPSSDMSLGSEESGD</sequence>
<feature type="region of interest" description="Disordered" evidence="1">
    <location>
        <begin position="282"/>
        <end position="319"/>
    </location>
</feature>
<comment type="caution">
    <text evidence="2">The sequence shown here is derived from an EMBL/GenBank/DDBJ whole genome shotgun (WGS) entry which is preliminary data.</text>
</comment>
<protein>
    <submittedName>
        <fullName evidence="2">Transmembrane protein</fullName>
    </submittedName>
</protein>
<accession>A0A2C6KK45</accession>
<proteinExistence type="predicted"/>